<evidence type="ECO:0000256" key="1">
    <source>
        <dbReference type="ARBA" id="ARBA00004651"/>
    </source>
</evidence>
<accession>A0A238K9C8</accession>
<feature type="transmembrane region" description="Helical" evidence="8">
    <location>
        <begin position="237"/>
        <end position="257"/>
    </location>
</feature>
<dbReference type="InterPro" id="IPR004776">
    <property type="entry name" value="Mem_transp_PIN-like"/>
</dbReference>
<keyword evidence="4" id="KW-1003">Cell membrane</keyword>
<feature type="transmembrane region" description="Helical" evidence="8">
    <location>
        <begin position="153"/>
        <end position="175"/>
    </location>
</feature>
<name>A0A238K9C8_9RHOB</name>
<feature type="transmembrane region" description="Helical" evidence="8">
    <location>
        <begin position="269"/>
        <end position="289"/>
    </location>
</feature>
<keyword evidence="5 8" id="KW-0812">Transmembrane</keyword>
<evidence type="ECO:0000313" key="10">
    <source>
        <dbReference type="Proteomes" id="UP000220836"/>
    </source>
</evidence>
<dbReference type="EMBL" id="FXYH01000005">
    <property type="protein sequence ID" value="SMX39459.1"/>
    <property type="molecule type" value="Genomic_DNA"/>
</dbReference>
<comment type="subcellular location">
    <subcellularLocation>
        <location evidence="1">Cell membrane</location>
        <topology evidence="1">Multi-pass membrane protein</topology>
    </subcellularLocation>
</comment>
<sequence length="295" mass="31187">MIQIIDTVAPIFIITLIGFLFGRSKFDLHVATLSTVVIMVGLPSLIFSSLTSMDMSLERLGEVFLAAVSCMVIAAIFSLGVVKAFGFSVRTFLPSLIFPNSGNMGLPLAFLAFGDIGLRLAIAYFVVIALLQHTVGMTIASGKYDLGSLLRQPLIYSVIGVLIVIGFDFTVPNFIVSTTEILGGLMIPSMLILLGNSLASLKISDAGPAIVVAIARLVIGCAAAFGTIWFLGLSGTLAGVVFLLSTMPTAVVTYVYAERFRPDPEKIAGAVVMSTLLTFALLPGLIHIAKAISLH</sequence>
<keyword evidence="10" id="KW-1185">Reference proteome</keyword>
<evidence type="ECO:0000313" key="9">
    <source>
        <dbReference type="EMBL" id="SMX39459.1"/>
    </source>
</evidence>
<proteinExistence type="inferred from homology"/>
<keyword evidence="6 8" id="KW-1133">Transmembrane helix</keyword>
<feature type="transmembrane region" description="Helical" evidence="8">
    <location>
        <begin position="30"/>
        <end position="51"/>
    </location>
</feature>
<keyword evidence="3" id="KW-0813">Transport</keyword>
<protein>
    <submittedName>
        <fullName evidence="9">Membrane transport protein</fullName>
    </submittedName>
</protein>
<dbReference type="AlphaFoldDB" id="A0A238K9C8"/>
<reference evidence="9 10" key="1">
    <citation type="submission" date="2017-05" db="EMBL/GenBank/DDBJ databases">
        <authorList>
            <person name="Song R."/>
            <person name="Chenine A.L."/>
            <person name="Ruprecht R.M."/>
        </authorList>
    </citation>
    <scope>NUCLEOTIDE SEQUENCE [LARGE SCALE GENOMIC DNA]</scope>
    <source>
        <strain evidence="9 10">CECT 8663</strain>
    </source>
</reference>
<dbReference type="PANTHER" id="PTHR36838">
    <property type="entry name" value="AUXIN EFFLUX CARRIER FAMILY PROTEIN"/>
    <property type="match status" value="1"/>
</dbReference>
<dbReference type="Pfam" id="PF03547">
    <property type="entry name" value="Mem_trans"/>
    <property type="match status" value="1"/>
</dbReference>
<evidence type="ECO:0000256" key="5">
    <source>
        <dbReference type="ARBA" id="ARBA00022692"/>
    </source>
</evidence>
<feature type="transmembrane region" description="Helical" evidence="8">
    <location>
        <begin position="7"/>
        <end position="24"/>
    </location>
</feature>
<organism evidence="9 10">
    <name type="scientific">Pelagimonas varians</name>
    <dbReference type="NCBI Taxonomy" id="696760"/>
    <lineage>
        <taxon>Bacteria</taxon>
        <taxon>Pseudomonadati</taxon>
        <taxon>Pseudomonadota</taxon>
        <taxon>Alphaproteobacteria</taxon>
        <taxon>Rhodobacterales</taxon>
        <taxon>Roseobacteraceae</taxon>
        <taxon>Pelagimonas</taxon>
    </lineage>
</organism>
<evidence type="ECO:0000256" key="3">
    <source>
        <dbReference type="ARBA" id="ARBA00022448"/>
    </source>
</evidence>
<evidence type="ECO:0000256" key="4">
    <source>
        <dbReference type="ARBA" id="ARBA00022475"/>
    </source>
</evidence>
<feature type="transmembrane region" description="Helical" evidence="8">
    <location>
        <begin position="106"/>
        <end position="132"/>
    </location>
</feature>
<dbReference type="RefSeq" id="WP_097804233.1">
    <property type="nucleotide sequence ID" value="NZ_FXYH01000005.1"/>
</dbReference>
<feature type="transmembrane region" description="Helical" evidence="8">
    <location>
        <begin position="211"/>
        <end position="231"/>
    </location>
</feature>
<dbReference type="InterPro" id="IPR038770">
    <property type="entry name" value="Na+/solute_symporter_sf"/>
</dbReference>
<comment type="similarity">
    <text evidence="2">Belongs to the auxin efflux carrier (TC 2.A.69) family.</text>
</comment>
<dbReference type="Gene3D" id="1.20.1530.20">
    <property type="match status" value="1"/>
</dbReference>
<dbReference type="OrthoDB" id="3238001at2"/>
<evidence type="ECO:0000256" key="2">
    <source>
        <dbReference type="ARBA" id="ARBA00010145"/>
    </source>
</evidence>
<gene>
    <name evidence="9" type="ORF">PEV8663_01721</name>
</gene>
<feature type="transmembrane region" description="Helical" evidence="8">
    <location>
        <begin position="181"/>
        <end position="199"/>
    </location>
</feature>
<dbReference type="PANTHER" id="PTHR36838:SF1">
    <property type="entry name" value="SLR1864 PROTEIN"/>
    <property type="match status" value="1"/>
</dbReference>
<dbReference type="GO" id="GO:0005886">
    <property type="term" value="C:plasma membrane"/>
    <property type="evidence" value="ECO:0007669"/>
    <property type="project" value="UniProtKB-SubCell"/>
</dbReference>
<dbReference type="GO" id="GO:0055085">
    <property type="term" value="P:transmembrane transport"/>
    <property type="evidence" value="ECO:0007669"/>
    <property type="project" value="InterPro"/>
</dbReference>
<keyword evidence="7 8" id="KW-0472">Membrane</keyword>
<feature type="transmembrane region" description="Helical" evidence="8">
    <location>
        <begin position="63"/>
        <end position="86"/>
    </location>
</feature>
<dbReference type="Proteomes" id="UP000220836">
    <property type="component" value="Unassembled WGS sequence"/>
</dbReference>
<evidence type="ECO:0000256" key="7">
    <source>
        <dbReference type="ARBA" id="ARBA00023136"/>
    </source>
</evidence>
<evidence type="ECO:0000256" key="6">
    <source>
        <dbReference type="ARBA" id="ARBA00022989"/>
    </source>
</evidence>
<evidence type="ECO:0000256" key="8">
    <source>
        <dbReference type="SAM" id="Phobius"/>
    </source>
</evidence>